<dbReference type="Gramene" id="GBG82874">
    <property type="protein sequence ID" value="GBG82874"/>
    <property type="gene ID" value="CBR_g36400"/>
</dbReference>
<evidence type="ECO:0000256" key="2">
    <source>
        <dbReference type="ARBA" id="ARBA00004442"/>
    </source>
</evidence>
<organism evidence="8 9">
    <name type="scientific">Chara braunii</name>
    <name type="common">Braun's stonewort</name>
    <dbReference type="NCBI Taxonomy" id="69332"/>
    <lineage>
        <taxon>Eukaryota</taxon>
        <taxon>Viridiplantae</taxon>
        <taxon>Streptophyta</taxon>
        <taxon>Charophyceae</taxon>
        <taxon>Charales</taxon>
        <taxon>Characeae</taxon>
        <taxon>Chara</taxon>
    </lineage>
</organism>
<evidence type="ECO:0000256" key="5">
    <source>
        <dbReference type="ARBA" id="ARBA00022729"/>
    </source>
</evidence>
<dbReference type="NCBIfam" id="TIGR01376">
    <property type="entry name" value="POMP_repeat"/>
    <property type="match status" value="1"/>
</dbReference>
<reference evidence="8 9" key="1">
    <citation type="journal article" date="2018" name="Cell">
        <title>The Chara Genome: Secondary Complexity and Implications for Plant Terrestrialization.</title>
        <authorList>
            <person name="Nishiyama T."/>
            <person name="Sakayama H."/>
            <person name="Vries J.D."/>
            <person name="Buschmann H."/>
            <person name="Saint-Marcoux D."/>
            <person name="Ullrich K.K."/>
            <person name="Haas F.B."/>
            <person name="Vanderstraeten L."/>
            <person name="Becker D."/>
            <person name="Lang D."/>
            <person name="Vosolsobe S."/>
            <person name="Rombauts S."/>
            <person name="Wilhelmsson P.K.I."/>
            <person name="Janitza P."/>
            <person name="Kern R."/>
            <person name="Heyl A."/>
            <person name="Rumpler F."/>
            <person name="Villalobos L.I.A.C."/>
            <person name="Clay J.M."/>
            <person name="Skokan R."/>
            <person name="Toyoda A."/>
            <person name="Suzuki Y."/>
            <person name="Kagoshima H."/>
            <person name="Schijlen E."/>
            <person name="Tajeshwar N."/>
            <person name="Catarino B."/>
            <person name="Hetherington A.J."/>
            <person name="Saltykova A."/>
            <person name="Bonnot C."/>
            <person name="Breuninger H."/>
            <person name="Symeonidi A."/>
            <person name="Radhakrishnan G.V."/>
            <person name="Van Nieuwerburgh F."/>
            <person name="Deforce D."/>
            <person name="Chang C."/>
            <person name="Karol K.G."/>
            <person name="Hedrich R."/>
            <person name="Ulvskov P."/>
            <person name="Glockner G."/>
            <person name="Delwiche C.F."/>
            <person name="Petrasek J."/>
            <person name="Van de Peer Y."/>
            <person name="Friml J."/>
            <person name="Beilby M."/>
            <person name="Dolan L."/>
            <person name="Kohara Y."/>
            <person name="Sugano S."/>
            <person name="Fujiyama A."/>
            <person name="Delaux P.-M."/>
            <person name="Quint M."/>
            <person name="TheiBen G."/>
            <person name="Hagemann M."/>
            <person name="Harholt J."/>
            <person name="Dunand C."/>
            <person name="Zachgo S."/>
            <person name="Langdale J."/>
            <person name="Maumus F."/>
            <person name="Straeten D.V.D."/>
            <person name="Gould S.B."/>
            <person name="Rensing S.A."/>
        </authorList>
    </citation>
    <scope>NUCLEOTIDE SEQUENCE [LARGE SCALE GENOMIC DNA]</scope>
    <source>
        <strain evidence="8 9">S276</strain>
    </source>
</reference>
<dbReference type="Proteomes" id="UP000265515">
    <property type="component" value="Unassembled WGS sequence"/>
</dbReference>
<keyword evidence="7" id="KW-0998">Cell outer membrane</keyword>
<gene>
    <name evidence="8" type="ORF">CBR_g36400</name>
</gene>
<evidence type="ECO:0000256" key="6">
    <source>
        <dbReference type="ARBA" id="ARBA00023136"/>
    </source>
</evidence>
<proteinExistence type="predicted"/>
<evidence type="ECO:0000313" key="8">
    <source>
        <dbReference type="EMBL" id="GBG82874.1"/>
    </source>
</evidence>
<dbReference type="InterPro" id="IPR003368">
    <property type="entry name" value="POMP_repeat"/>
</dbReference>
<comment type="caution">
    <text evidence="8">The sequence shown here is derived from an EMBL/GenBank/DDBJ whole genome shotgun (WGS) entry which is preliminary data.</text>
</comment>
<evidence type="ECO:0008006" key="10">
    <source>
        <dbReference type="Google" id="ProtNLM"/>
    </source>
</evidence>
<name>A0A388LKN5_CHABU</name>
<protein>
    <recommendedName>
        <fullName evidence="10">Right handed beta helix domain-containing protein</fullName>
    </recommendedName>
</protein>
<dbReference type="AlphaFoldDB" id="A0A388LKN5"/>
<dbReference type="SUPFAM" id="SSF51126">
    <property type="entry name" value="Pectin lyase-like"/>
    <property type="match status" value="1"/>
</dbReference>
<sequence length="332" mass="35090">MAKKANSSVSYSGSCLSSSLVVYLTTTAALMMMTVMPAMVAGAIPERTTQDHLVRAVTSTCSAVVMSDVVLTSSLPDVNTTACPEVKIVGACGRRRCKIDGADKYAFIRSPSTIRLENLHITRMRCSGNNNAPVVFMPRSLYMTNCLVSTNVNPDDTGAITTEEGSLDIQSTTFEYNTGGTGGGAIRLDSFATLKATNVIFRDNKGVEGGAIKNVESDIQCDRCQFLNNEAGDGGAVYLRDNGGTEATFTNTVFRGNRATKVGGLGGAVFIDNIDPGVKFCYSTFEQNTPENVYVGIAPGDNGRVIFCPSTPTAVMINPGSEPLVTVNCAVC</sequence>
<dbReference type="PANTHER" id="PTHR11319">
    <property type="entry name" value="G PROTEIN-COUPLED RECEPTOR-RELATED"/>
    <property type="match status" value="1"/>
</dbReference>
<comment type="subcellular location">
    <subcellularLocation>
        <location evidence="1">Cell envelope</location>
    </subcellularLocation>
    <subcellularLocation>
        <location evidence="2">Cell outer membrane</location>
    </subcellularLocation>
    <subcellularLocation>
        <location evidence="3">Secreted</location>
    </subcellularLocation>
</comment>
<dbReference type="EMBL" id="BFEA01000421">
    <property type="protein sequence ID" value="GBG82874.1"/>
    <property type="molecule type" value="Genomic_DNA"/>
</dbReference>
<dbReference type="InterPro" id="IPR011050">
    <property type="entry name" value="Pectin_lyase_fold/virulence"/>
</dbReference>
<dbReference type="Pfam" id="PF02415">
    <property type="entry name" value="Chlam_PMP"/>
    <property type="match status" value="1"/>
</dbReference>
<evidence type="ECO:0000256" key="7">
    <source>
        <dbReference type="ARBA" id="ARBA00023237"/>
    </source>
</evidence>
<evidence type="ECO:0000256" key="1">
    <source>
        <dbReference type="ARBA" id="ARBA00004196"/>
    </source>
</evidence>
<keyword evidence="6" id="KW-0472">Membrane</keyword>
<keyword evidence="5" id="KW-0732">Signal</keyword>
<evidence type="ECO:0000256" key="3">
    <source>
        <dbReference type="ARBA" id="ARBA00004613"/>
    </source>
</evidence>
<evidence type="ECO:0000313" key="9">
    <source>
        <dbReference type="Proteomes" id="UP000265515"/>
    </source>
</evidence>
<accession>A0A388LKN5</accession>
<evidence type="ECO:0000256" key="4">
    <source>
        <dbReference type="ARBA" id="ARBA00022525"/>
    </source>
</evidence>
<dbReference type="OrthoDB" id="21116at2759"/>
<dbReference type="GO" id="GO:0005576">
    <property type="term" value="C:extracellular region"/>
    <property type="evidence" value="ECO:0007669"/>
    <property type="project" value="UniProtKB-SubCell"/>
</dbReference>
<keyword evidence="4" id="KW-0964">Secreted</keyword>
<keyword evidence="9" id="KW-1185">Reference proteome</keyword>
<dbReference type="PANTHER" id="PTHR11319:SF35">
    <property type="entry name" value="OUTER MEMBRANE PROTEIN PMPC-RELATED"/>
    <property type="match status" value="1"/>
</dbReference>